<dbReference type="RefSeq" id="WP_274258824.1">
    <property type="nucleotide sequence ID" value="NZ_CP117884.1"/>
</dbReference>
<sequence>MADDLTEITDEQLAAFKERMHILHKSEDDYLKRLIKQSRDYVFGVGSAAEMTGKAEELVYERARYAYNDHLEEFDTNFRPMLMNLSIDNMPDIPDTDEKGNKVDDSNTEVVSDGTSN</sequence>
<dbReference type="EMBL" id="CP117884">
    <property type="protein sequence ID" value="WDF81816.1"/>
    <property type="molecule type" value="Genomic_DNA"/>
</dbReference>
<accession>A0ABY7WS78</accession>
<feature type="compositionally biased region" description="Basic and acidic residues" evidence="1">
    <location>
        <begin position="96"/>
        <end position="105"/>
    </location>
</feature>
<feature type="compositionally biased region" description="Polar residues" evidence="1">
    <location>
        <begin position="108"/>
        <end position="117"/>
    </location>
</feature>
<gene>
    <name evidence="2" type="ORF">PQ472_07740</name>
</gene>
<keyword evidence="3" id="KW-1185">Reference proteome</keyword>
<name>A0ABY7WS78_9LACO</name>
<proteinExistence type="predicted"/>
<dbReference type="Proteomes" id="UP001220377">
    <property type="component" value="Chromosome"/>
</dbReference>
<protein>
    <recommendedName>
        <fullName evidence="4">Phage gp6-like head-tail connector protein</fullName>
    </recommendedName>
</protein>
<evidence type="ECO:0008006" key="4">
    <source>
        <dbReference type="Google" id="ProtNLM"/>
    </source>
</evidence>
<evidence type="ECO:0000313" key="2">
    <source>
        <dbReference type="EMBL" id="WDF81816.1"/>
    </source>
</evidence>
<evidence type="ECO:0000313" key="3">
    <source>
        <dbReference type="Proteomes" id="UP001220377"/>
    </source>
</evidence>
<reference evidence="2 3" key="1">
    <citation type="submission" date="2023-02" db="EMBL/GenBank/DDBJ databases">
        <title>Genome sequence of Lacticaseibacillus sp. KACC 23028.</title>
        <authorList>
            <person name="Kim S."/>
            <person name="Heo J."/>
            <person name="Kwon S.-W."/>
        </authorList>
    </citation>
    <scope>NUCLEOTIDE SEQUENCE [LARGE SCALE GENOMIC DNA]</scope>
    <source>
        <strain evidence="2 3">KACC 23028</strain>
    </source>
</reference>
<organism evidence="2 3">
    <name type="scientific">Lacticaseibacillus pabuli</name>
    <dbReference type="NCBI Taxonomy" id="3025672"/>
    <lineage>
        <taxon>Bacteria</taxon>
        <taxon>Bacillati</taxon>
        <taxon>Bacillota</taxon>
        <taxon>Bacilli</taxon>
        <taxon>Lactobacillales</taxon>
        <taxon>Lactobacillaceae</taxon>
        <taxon>Lacticaseibacillus</taxon>
    </lineage>
</organism>
<evidence type="ECO:0000256" key="1">
    <source>
        <dbReference type="SAM" id="MobiDB-lite"/>
    </source>
</evidence>
<feature type="region of interest" description="Disordered" evidence="1">
    <location>
        <begin position="89"/>
        <end position="117"/>
    </location>
</feature>